<evidence type="ECO:0000313" key="3">
    <source>
        <dbReference type="Proteomes" id="UP000295293"/>
    </source>
</evidence>
<keyword evidence="3" id="KW-1185">Reference proteome</keyword>
<protein>
    <submittedName>
        <fullName evidence="2">Uncharacterized protein</fullName>
    </submittedName>
</protein>
<evidence type="ECO:0000313" key="2">
    <source>
        <dbReference type="EMBL" id="TDR44836.1"/>
    </source>
</evidence>
<comment type="caution">
    <text evidence="2">The sequence shown here is derived from an EMBL/GenBank/DDBJ whole genome shotgun (WGS) entry which is preliminary data.</text>
</comment>
<name>A0A4V3DMK0_9GAMM</name>
<accession>A0A4V3DMK0</accession>
<reference evidence="2 3" key="1">
    <citation type="submission" date="2019-03" db="EMBL/GenBank/DDBJ databases">
        <title>Genomic Encyclopedia of Type Strains, Phase IV (KMG-IV): sequencing the most valuable type-strain genomes for metagenomic binning, comparative biology and taxonomic classification.</title>
        <authorList>
            <person name="Goeker M."/>
        </authorList>
    </citation>
    <scope>NUCLEOTIDE SEQUENCE [LARGE SCALE GENOMIC DNA]</scope>
    <source>
        <strain evidence="2 3">DSM 21667</strain>
    </source>
</reference>
<dbReference type="Proteomes" id="UP000295293">
    <property type="component" value="Unassembled WGS sequence"/>
</dbReference>
<proteinExistence type="predicted"/>
<organism evidence="2 3">
    <name type="scientific">Tahibacter aquaticus</name>
    <dbReference type="NCBI Taxonomy" id="520092"/>
    <lineage>
        <taxon>Bacteria</taxon>
        <taxon>Pseudomonadati</taxon>
        <taxon>Pseudomonadota</taxon>
        <taxon>Gammaproteobacteria</taxon>
        <taxon>Lysobacterales</taxon>
        <taxon>Rhodanobacteraceae</taxon>
        <taxon>Tahibacter</taxon>
    </lineage>
</organism>
<dbReference type="AlphaFoldDB" id="A0A4V3DMK0"/>
<sequence length="219" mass="24556">MNMDNAWDGLRRRTDAVLGQPPACLTHQPQVQKALRETRPECKRFDGTGTRSASIWTRRWCGLRRGLLRNTVQRDGAVIRPPRQGLAWRRIQRLESLNRVNTASLATTHWTSRSPAADSKRPLQPQRSFGKPCERSVDFFGCGSLGHYRQPALAGQEPATGWHAGMRRLGAGEQGRAGQRTACPARYINARTGRSESRWAAAHRAEAAKWIALDSPIRQ</sequence>
<evidence type="ECO:0000256" key="1">
    <source>
        <dbReference type="SAM" id="MobiDB-lite"/>
    </source>
</evidence>
<gene>
    <name evidence="2" type="ORF">DFR29_10517</name>
</gene>
<dbReference type="EMBL" id="SNZH01000005">
    <property type="protein sequence ID" value="TDR44836.1"/>
    <property type="molecule type" value="Genomic_DNA"/>
</dbReference>
<feature type="region of interest" description="Disordered" evidence="1">
    <location>
        <begin position="108"/>
        <end position="129"/>
    </location>
</feature>